<dbReference type="Gene3D" id="3.40.50.300">
    <property type="entry name" value="P-loop containing nucleotide triphosphate hydrolases"/>
    <property type="match status" value="1"/>
</dbReference>
<dbReference type="InterPro" id="IPR001482">
    <property type="entry name" value="T2SS/T4SS_dom"/>
</dbReference>
<name>A0ABD7SS35_VIBCL</name>
<dbReference type="AlphaFoldDB" id="A0ABD7SS35"/>
<keyword evidence="3" id="KW-0067">ATP-binding</keyword>
<organism evidence="5 6">
    <name type="scientific">Vibrio cholerae</name>
    <dbReference type="NCBI Taxonomy" id="666"/>
    <lineage>
        <taxon>Bacteria</taxon>
        <taxon>Pseudomonadati</taxon>
        <taxon>Pseudomonadota</taxon>
        <taxon>Gammaproteobacteria</taxon>
        <taxon>Vibrionales</taxon>
        <taxon>Vibrionaceae</taxon>
        <taxon>Vibrio</taxon>
    </lineage>
</organism>
<gene>
    <name evidence="5" type="ORF">FXF03_01915</name>
</gene>
<dbReference type="Pfam" id="PF00437">
    <property type="entry name" value="T2SSE"/>
    <property type="match status" value="1"/>
</dbReference>
<dbReference type="PANTHER" id="PTHR30258">
    <property type="entry name" value="TYPE II SECRETION SYSTEM PROTEIN GSPE-RELATED"/>
    <property type="match status" value="1"/>
</dbReference>
<dbReference type="Proteomes" id="UP000323819">
    <property type="component" value="Unassembled WGS sequence"/>
</dbReference>
<evidence type="ECO:0000259" key="4">
    <source>
        <dbReference type="Pfam" id="PF00437"/>
    </source>
</evidence>
<dbReference type="RefSeq" id="WP_050916471.1">
    <property type="nucleotide sequence ID" value="NZ_VSIJ01000005.1"/>
</dbReference>
<evidence type="ECO:0000256" key="1">
    <source>
        <dbReference type="ARBA" id="ARBA00006611"/>
    </source>
</evidence>
<reference evidence="5 6" key="1">
    <citation type="submission" date="2019-06" db="EMBL/GenBank/DDBJ databases">
        <title>Vibrio cholerae phylogeny based on whole-genome sequencing reveals genetic diversity and population strucutre.</title>
        <authorList>
            <person name="Zhiqiu Y."/>
            <person name="Bin L."/>
            <person name="Lingyan J."/>
        </authorList>
    </citation>
    <scope>NUCLEOTIDE SEQUENCE [LARGE SCALE GENOMIC DNA]</scope>
    <source>
        <strain evidence="5 6">N2814</strain>
    </source>
</reference>
<dbReference type="GO" id="GO:0005524">
    <property type="term" value="F:ATP binding"/>
    <property type="evidence" value="ECO:0007669"/>
    <property type="project" value="UniProtKB-KW"/>
</dbReference>
<comment type="caution">
    <text evidence="5">The sequence shown here is derived from an EMBL/GenBank/DDBJ whole genome shotgun (WGS) entry which is preliminary data.</text>
</comment>
<feature type="domain" description="Bacterial type II secretion system protein E" evidence="4">
    <location>
        <begin position="108"/>
        <end position="509"/>
    </location>
</feature>
<evidence type="ECO:0000313" key="6">
    <source>
        <dbReference type="Proteomes" id="UP000323819"/>
    </source>
</evidence>
<evidence type="ECO:0000313" key="5">
    <source>
        <dbReference type="EMBL" id="TXX67356.1"/>
    </source>
</evidence>
<sequence>MDSEFDIYNELALKIFKEKVLDLKKIHNIESFIGLHGTSKWLLYVSGNAFEKNFDVIKATLAEISEQYSIEINVKFANQDFIKDNFEIQFKFAIPSDSIELSFESQAINTLQVLVEKAYNLNSSDVHLTLTDKLNAHFRVDKLMHRKLAEHYPLDIGQRIFNATMNTTNHGDIDFDNTQSKSMKFKVRNNKTDKMTPILVRIEKTPIDSRFESSQAMFLRLTQSVAPPTFDDIRVDHYIRKLMTKHIKESAGLILVTGPTGSGKTSLLGASLWEFPQNKTLRTLEDPAEFDLQCISPYMTQRSVDKSKWDSNLSSILRQDPDGILLGEIRNLEQAETCIEATNTGHLVLSTLHTKSAIGTIDRLLDMGVPIEQLTAEKTLSLIIATRLAPKTCQKCALRYSEIHPNLQNQLVHLKLSNEELENLRFANCIGSDLQRVPGIWNNHSNDLSCSCNSGISGVEPVAEFLQFTDSIRNFLINKRSTLGLADELKKRGWLSIDDIALQKFKSGVLDPFMIKDHICDLTSPASLDEEFFGHLYIED</sequence>
<dbReference type="SUPFAM" id="SSF52540">
    <property type="entry name" value="P-loop containing nucleoside triphosphate hydrolases"/>
    <property type="match status" value="1"/>
</dbReference>
<dbReference type="InterPro" id="IPR027417">
    <property type="entry name" value="P-loop_NTPase"/>
</dbReference>
<keyword evidence="2" id="KW-0547">Nucleotide-binding</keyword>
<accession>A0ABD7SS35</accession>
<dbReference type="PANTHER" id="PTHR30258:SF2">
    <property type="entry name" value="COMG OPERON PROTEIN 1"/>
    <property type="match status" value="1"/>
</dbReference>
<comment type="similarity">
    <text evidence="1">Belongs to the GSP E family.</text>
</comment>
<evidence type="ECO:0000256" key="3">
    <source>
        <dbReference type="ARBA" id="ARBA00022840"/>
    </source>
</evidence>
<proteinExistence type="inferred from homology"/>
<protein>
    <recommendedName>
        <fullName evidence="4">Bacterial type II secretion system protein E domain-containing protein</fullName>
    </recommendedName>
</protein>
<evidence type="ECO:0000256" key="2">
    <source>
        <dbReference type="ARBA" id="ARBA00022741"/>
    </source>
</evidence>
<dbReference type="EMBL" id="VSIJ01000005">
    <property type="protein sequence ID" value="TXX67356.1"/>
    <property type="molecule type" value="Genomic_DNA"/>
</dbReference>
<dbReference type="Gene3D" id="3.30.450.90">
    <property type="match status" value="1"/>
</dbReference>